<dbReference type="Pfam" id="PF03734">
    <property type="entry name" value="YkuD"/>
    <property type="match status" value="1"/>
</dbReference>
<dbReference type="InterPro" id="IPR052905">
    <property type="entry name" value="LD-transpeptidase_YkuD-like"/>
</dbReference>
<dbReference type="PANTHER" id="PTHR41533">
    <property type="entry name" value="L,D-TRANSPEPTIDASE HI_1667-RELATED"/>
    <property type="match status" value="1"/>
</dbReference>
<comment type="caution">
    <text evidence="10">The sequence shown here is derived from an EMBL/GenBank/DDBJ whole genome shotgun (WGS) entry which is preliminary data.</text>
</comment>
<dbReference type="GO" id="GO:0009252">
    <property type="term" value="P:peptidoglycan biosynthetic process"/>
    <property type="evidence" value="ECO:0007669"/>
    <property type="project" value="UniProtKB-UniPathway"/>
</dbReference>
<dbReference type="GO" id="GO:0016740">
    <property type="term" value="F:transferase activity"/>
    <property type="evidence" value="ECO:0007669"/>
    <property type="project" value="UniProtKB-KW"/>
</dbReference>
<proteinExistence type="inferred from homology"/>
<comment type="similarity">
    <text evidence="2">Belongs to the YkuD family.</text>
</comment>
<evidence type="ECO:0000256" key="5">
    <source>
        <dbReference type="ARBA" id="ARBA00022984"/>
    </source>
</evidence>
<dbReference type="CDD" id="cd16913">
    <property type="entry name" value="YkuD_like"/>
    <property type="match status" value="1"/>
</dbReference>
<dbReference type="UniPathway" id="UPA00219"/>
<evidence type="ECO:0000256" key="7">
    <source>
        <dbReference type="PROSITE-ProRule" id="PRU01373"/>
    </source>
</evidence>
<keyword evidence="11" id="KW-1185">Reference proteome</keyword>
<dbReference type="Gene3D" id="2.40.440.10">
    <property type="entry name" value="L,D-transpeptidase catalytic domain-like"/>
    <property type="match status" value="1"/>
</dbReference>
<evidence type="ECO:0000256" key="3">
    <source>
        <dbReference type="ARBA" id="ARBA00022679"/>
    </source>
</evidence>
<dbReference type="InterPro" id="IPR036365">
    <property type="entry name" value="PGBD-like_sf"/>
</dbReference>
<dbReference type="InterPro" id="IPR002477">
    <property type="entry name" value="Peptidoglycan-bd-like"/>
</dbReference>
<dbReference type="SUPFAM" id="SSF141523">
    <property type="entry name" value="L,D-transpeptidase catalytic domain-like"/>
    <property type="match status" value="1"/>
</dbReference>
<dbReference type="Pfam" id="PF01471">
    <property type="entry name" value="PG_binding_1"/>
    <property type="match status" value="1"/>
</dbReference>
<feature type="active site" description="Nucleophile" evidence="7">
    <location>
        <position position="501"/>
    </location>
</feature>
<evidence type="ECO:0000256" key="6">
    <source>
        <dbReference type="ARBA" id="ARBA00023316"/>
    </source>
</evidence>
<feature type="signal peptide" evidence="8">
    <location>
        <begin position="1"/>
        <end position="27"/>
    </location>
</feature>
<evidence type="ECO:0000259" key="9">
    <source>
        <dbReference type="PROSITE" id="PS52029"/>
    </source>
</evidence>
<dbReference type="InterPro" id="IPR005490">
    <property type="entry name" value="LD_TPept_cat_dom"/>
</dbReference>
<dbReference type="PANTHER" id="PTHR41533:SF2">
    <property type="entry name" value="BLR7131 PROTEIN"/>
    <property type="match status" value="1"/>
</dbReference>
<dbReference type="InterPro" id="IPR036366">
    <property type="entry name" value="PGBDSf"/>
</dbReference>
<dbReference type="GO" id="GO:0008360">
    <property type="term" value="P:regulation of cell shape"/>
    <property type="evidence" value="ECO:0007669"/>
    <property type="project" value="UniProtKB-UniRule"/>
</dbReference>
<dbReference type="AlphaFoldDB" id="A0A6A7YA63"/>
<keyword evidence="5 7" id="KW-0573">Peptidoglycan synthesis</keyword>
<evidence type="ECO:0000256" key="4">
    <source>
        <dbReference type="ARBA" id="ARBA00022960"/>
    </source>
</evidence>
<sequence>MTFRPTARFGATALALLLAFGAGRAVAMPAAPGAAAEMAGAPAMVESDTPSPTATVPTVDPLAVALRAAIEVHTGPLAGSAPVDKGERDEAAAALAADKDAKVDPAWAAIGQFYVERDFEPVWYAGGVATPAAKAVAARLSHAGEDGLDPAAYRAGTTGFGTRGPETPARVAAAELAMAQAVLAFAHDAQTGRVVPSSLSSLTADKPSAPDPSSVLRVVSSAADADAALESYNPPQEGFRRLKAKLAEIRAGRKAVAKPVADGDALKPGMHDPRIVAIRERLALPSDADADLYDDDLVEAVKTFQADHRLKPNGIIGASTVRAMNRGLGDEAVTGILINMERWRWMPRDLGAAHVWVDIPGYSVAVVRDGNTVLTTRVVVGRATNQTPTLSSRIVNIVVNPYWNVPVSIVRKEMLASIRSNPSYLTRRNYEVLVNGKRVDPHSIVWSDKTARQVSIRQKPGQGNALGNIKFLFPNDFSVYLHDTSAKALFSNELRADSHGCVRVQNPIAFADALLADEPHWNGSRLEKLVGGSERWVRLTKPVDVHLTYFTTVVDADGNLDMRADIYGRDDALKAALGL</sequence>
<dbReference type="GO" id="GO:0004180">
    <property type="term" value="F:carboxypeptidase activity"/>
    <property type="evidence" value="ECO:0007669"/>
    <property type="project" value="UniProtKB-ARBA"/>
</dbReference>
<reference evidence="10 11" key="1">
    <citation type="submission" date="2019-09" db="EMBL/GenBank/DDBJ databases">
        <title>Segnochrobactrum spirostomi gen. nov., sp. nov., isolated from the ciliate Spirostomum cf. yagiui and description of a novel family, Segnochrobactraceae fam. nov. within the order Rhizobiales of the class Alphaproteobacteria.</title>
        <authorList>
            <person name="Akter S."/>
            <person name="Shazib S.U.A."/>
            <person name="Shin M.K."/>
        </authorList>
    </citation>
    <scope>NUCLEOTIDE SEQUENCE [LARGE SCALE GENOMIC DNA]</scope>
    <source>
        <strain evidence="10 11">Sp-1</strain>
    </source>
</reference>
<dbReference type="InterPro" id="IPR038063">
    <property type="entry name" value="Transpep_catalytic_dom"/>
</dbReference>
<dbReference type="PROSITE" id="PS52029">
    <property type="entry name" value="LD_TPASE"/>
    <property type="match status" value="1"/>
</dbReference>
<name>A0A6A7YA63_9HYPH</name>
<gene>
    <name evidence="10" type="ORF">F0357_17235</name>
</gene>
<feature type="chain" id="PRO_5025630149" evidence="8">
    <location>
        <begin position="28"/>
        <end position="579"/>
    </location>
</feature>
<dbReference type="SUPFAM" id="SSF47090">
    <property type="entry name" value="PGBD-like"/>
    <property type="match status" value="1"/>
</dbReference>
<evidence type="ECO:0000313" key="11">
    <source>
        <dbReference type="Proteomes" id="UP000332515"/>
    </source>
</evidence>
<dbReference type="InterPro" id="IPR045380">
    <property type="entry name" value="LD_TPept_scaffold_dom"/>
</dbReference>
<evidence type="ECO:0000256" key="1">
    <source>
        <dbReference type="ARBA" id="ARBA00004752"/>
    </source>
</evidence>
<keyword evidence="8" id="KW-0732">Signal</keyword>
<evidence type="ECO:0000256" key="2">
    <source>
        <dbReference type="ARBA" id="ARBA00005992"/>
    </source>
</evidence>
<accession>A0A6A7YA63</accession>
<dbReference type="GO" id="GO:0071555">
    <property type="term" value="P:cell wall organization"/>
    <property type="evidence" value="ECO:0007669"/>
    <property type="project" value="UniProtKB-UniRule"/>
</dbReference>
<dbReference type="Gene3D" id="1.10.101.10">
    <property type="entry name" value="PGBD-like superfamily/PGBD"/>
    <property type="match status" value="1"/>
</dbReference>
<dbReference type="EMBL" id="VWNA01000001">
    <property type="protein sequence ID" value="MQT14359.1"/>
    <property type="molecule type" value="Genomic_DNA"/>
</dbReference>
<keyword evidence="3" id="KW-0808">Transferase</keyword>
<keyword evidence="6 7" id="KW-0961">Cell wall biogenesis/degradation</keyword>
<feature type="domain" description="L,D-TPase catalytic" evidence="9">
    <location>
        <begin position="353"/>
        <end position="529"/>
    </location>
</feature>
<feature type="active site" description="Proton donor/acceptor" evidence="7">
    <location>
        <position position="482"/>
    </location>
</feature>
<keyword evidence="4 7" id="KW-0133">Cell shape</keyword>
<evidence type="ECO:0000313" key="10">
    <source>
        <dbReference type="EMBL" id="MQT14359.1"/>
    </source>
</evidence>
<organism evidence="10 11">
    <name type="scientific">Segnochrobactrum spirostomi</name>
    <dbReference type="NCBI Taxonomy" id="2608987"/>
    <lineage>
        <taxon>Bacteria</taxon>
        <taxon>Pseudomonadati</taxon>
        <taxon>Pseudomonadota</taxon>
        <taxon>Alphaproteobacteria</taxon>
        <taxon>Hyphomicrobiales</taxon>
        <taxon>Segnochrobactraceae</taxon>
        <taxon>Segnochrobactrum</taxon>
    </lineage>
</organism>
<dbReference type="RefSeq" id="WP_153484932.1">
    <property type="nucleotide sequence ID" value="NZ_VWNA01000001.1"/>
</dbReference>
<dbReference type="Proteomes" id="UP000332515">
    <property type="component" value="Unassembled WGS sequence"/>
</dbReference>
<comment type="pathway">
    <text evidence="1 7">Cell wall biogenesis; peptidoglycan biosynthesis.</text>
</comment>
<dbReference type="Pfam" id="PF20142">
    <property type="entry name" value="Scaffold"/>
    <property type="match status" value="1"/>
</dbReference>
<protein>
    <submittedName>
        <fullName evidence="10">L,D-transpeptidase family protein</fullName>
    </submittedName>
</protein>
<evidence type="ECO:0000256" key="8">
    <source>
        <dbReference type="SAM" id="SignalP"/>
    </source>
</evidence>